<dbReference type="SUPFAM" id="SSF69360">
    <property type="entry name" value="Cell wall binding repeat"/>
    <property type="match status" value="1"/>
</dbReference>
<name>A0ABX6KJ84_9BACL</name>
<dbReference type="Pfam" id="PF05901">
    <property type="entry name" value="Excalibur"/>
    <property type="match status" value="1"/>
</dbReference>
<dbReference type="Pfam" id="PF01473">
    <property type="entry name" value="Choline_bind_1"/>
    <property type="match status" value="4"/>
</dbReference>
<evidence type="ECO:0000313" key="4">
    <source>
        <dbReference type="EMBL" id="QIX88699.1"/>
    </source>
</evidence>
<dbReference type="InterPro" id="IPR008613">
    <property type="entry name" value="Excalibur_Ca-bd_domain"/>
</dbReference>
<evidence type="ECO:0000256" key="2">
    <source>
        <dbReference type="SAM" id="SignalP"/>
    </source>
</evidence>
<feature type="signal peptide" evidence="2">
    <location>
        <begin position="1"/>
        <end position="30"/>
    </location>
</feature>
<organism evidence="4 5">
    <name type="scientific">Gemella haemolysans</name>
    <dbReference type="NCBI Taxonomy" id="1379"/>
    <lineage>
        <taxon>Bacteria</taxon>
        <taxon>Bacillati</taxon>
        <taxon>Bacillota</taxon>
        <taxon>Bacilli</taxon>
        <taxon>Bacillales</taxon>
        <taxon>Gemellaceae</taxon>
        <taxon>Gemella</taxon>
    </lineage>
</organism>
<sequence length="337" mass="37852">MNKKRRLLSIVAVASLVAGIGEVASPQAQAVTFHSCKEAWNQGYGDIRVGEDGYSRHLDRDGDGIACEISKSNGQYKPRAQHAQHAQNGWVKSGGAWYYYKNGSAVRNAWAGNYWLGLDGRMVTNSWVDNNRYYVGSDGAWIKGYGNKSGWQKEGGSWYFYKNNSAVRNAWAGNYWLGSDGRMVTNSWVDNNRYYVGNDGAWIKGYGNKSGWQKEGGSWYFYKNNSAVRNAWAGNYWLGSDGRMVTNSWVDNNRYYVGNDGAWIKGYGNKSGWQKEGGSWYFYKNGSAVRNAWAGNYWLGSDGRMVTNRYVDGGRYYVGNDGAWVPSLPPISDLKDE</sequence>
<protein>
    <recommendedName>
        <fullName evidence="3">Excalibur calcium-binding domain-containing protein</fullName>
    </recommendedName>
</protein>
<dbReference type="SMART" id="SM00894">
    <property type="entry name" value="Excalibur"/>
    <property type="match status" value="1"/>
</dbReference>
<gene>
    <name evidence="4" type="ORF">FOC48_07985</name>
</gene>
<dbReference type="Pfam" id="PF19085">
    <property type="entry name" value="Choline_bind_2"/>
    <property type="match status" value="4"/>
</dbReference>
<dbReference type="Proteomes" id="UP000501205">
    <property type="component" value="Chromosome"/>
</dbReference>
<dbReference type="RefSeq" id="WP_172497923.1">
    <property type="nucleotide sequence ID" value="NZ_CP050965.1"/>
</dbReference>
<dbReference type="EMBL" id="CP050965">
    <property type="protein sequence ID" value="QIX88699.1"/>
    <property type="molecule type" value="Genomic_DNA"/>
</dbReference>
<dbReference type="PROSITE" id="PS51318">
    <property type="entry name" value="TAT"/>
    <property type="match status" value="1"/>
</dbReference>
<feature type="chain" id="PRO_5047034238" description="Excalibur calcium-binding domain-containing protein" evidence="2">
    <location>
        <begin position="31"/>
        <end position="337"/>
    </location>
</feature>
<evidence type="ECO:0000259" key="3">
    <source>
        <dbReference type="SMART" id="SM00894"/>
    </source>
</evidence>
<dbReference type="InterPro" id="IPR018337">
    <property type="entry name" value="Cell_wall/Cho-bd_repeat"/>
</dbReference>
<keyword evidence="5" id="KW-1185">Reference proteome</keyword>
<accession>A0ABX6KJ84</accession>
<dbReference type="InterPro" id="IPR006311">
    <property type="entry name" value="TAT_signal"/>
</dbReference>
<reference evidence="4 5" key="1">
    <citation type="submission" date="2019-11" db="EMBL/GenBank/DDBJ databases">
        <title>FDA dAtabase for Regulatory Grade micrObial Sequences (FDA-ARGOS): Supporting development and validation of Infectious Disease Dx tests.</title>
        <authorList>
            <person name="Damon A."/>
            <person name="Tallon L."/>
            <person name="Sadzewicz L."/>
            <person name="Vavikolanu K."/>
            <person name="Mehta A."/>
            <person name="Aluvathingal J."/>
            <person name="Nadendla S."/>
            <person name="Myers T."/>
            <person name="Yan Y."/>
            <person name="Sichtig H."/>
        </authorList>
    </citation>
    <scope>NUCLEOTIDE SEQUENCE [LARGE SCALE GENOMIC DNA]</scope>
    <source>
        <strain evidence="4 5">FDAARGOS_740</strain>
    </source>
</reference>
<feature type="domain" description="Excalibur calcium-binding" evidence="3">
    <location>
        <begin position="32"/>
        <end position="68"/>
    </location>
</feature>
<proteinExistence type="predicted"/>
<keyword evidence="2" id="KW-0732">Signal</keyword>
<dbReference type="Gene3D" id="2.10.270.10">
    <property type="entry name" value="Cholin Binding"/>
    <property type="match status" value="2"/>
</dbReference>
<evidence type="ECO:0000256" key="1">
    <source>
        <dbReference type="ARBA" id="ARBA00022737"/>
    </source>
</evidence>
<evidence type="ECO:0000313" key="5">
    <source>
        <dbReference type="Proteomes" id="UP000501205"/>
    </source>
</evidence>
<keyword evidence="1" id="KW-0677">Repeat</keyword>